<feature type="compositionally biased region" description="Polar residues" evidence="1">
    <location>
        <begin position="18"/>
        <end position="43"/>
    </location>
</feature>
<dbReference type="OrthoDB" id="2013972at2759"/>
<feature type="region of interest" description="Disordered" evidence="1">
    <location>
        <begin position="1"/>
        <end position="106"/>
    </location>
</feature>
<feature type="compositionally biased region" description="Pro residues" evidence="1">
    <location>
        <begin position="193"/>
        <end position="203"/>
    </location>
</feature>
<dbReference type="CDD" id="cd02440">
    <property type="entry name" value="AdoMet_MTases"/>
    <property type="match status" value="1"/>
</dbReference>
<dbReference type="GO" id="GO:0008168">
    <property type="term" value="F:methyltransferase activity"/>
    <property type="evidence" value="ECO:0007669"/>
    <property type="project" value="UniProtKB-KW"/>
</dbReference>
<dbReference type="Gene3D" id="3.40.50.150">
    <property type="entry name" value="Vaccinia Virus protein VP39"/>
    <property type="match status" value="1"/>
</dbReference>
<keyword evidence="2" id="KW-0808">Transferase</keyword>
<dbReference type="InterPro" id="IPR029063">
    <property type="entry name" value="SAM-dependent_MTases_sf"/>
</dbReference>
<reference evidence="2 3" key="1">
    <citation type="submission" date="2014-02" db="EMBL/GenBank/DDBJ databases">
        <title>The genome sequence of Colletotrichum salicis CBS 607.94.</title>
        <authorList>
            <person name="Baroncelli R."/>
            <person name="Thon M.R."/>
        </authorList>
    </citation>
    <scope>NUCLEOTIDE SEQUENCE [LARGE SCALE GENOMIC DNA]</scope>
    <source>
        <strain evidence="2 3">CBS 607.94</strain>
    </source>
</reference>
<name>A0A135S5T7_9PEZI</name>
<feature type="region of interest" description="Disordered" evidence="1">
    <location>
        <begin position="125"/>
        <end position="150"/>
    </location>
</feature>
<organism evidence="2 3">
    <name type="scientific">Colletotrichum salicis</name>
    <dbReference type="NCBI Taxonomy" id="1209931"/>
    <lineage>
        <taxon>Eukaryota</taxon>
        <taxon>Fungi</taxon>
        <taxon>Dikarya</taxon>
        <taxon>Ascomycota</taxon>
        <taxon>Pezizomycotina</taxon>
        <taxon>Sordariomycetes</taxon>
        <taxon>Hypocreomycetidae</taxon>
        <taxon>Glomerellales</taxon>
        <taxon>Glomerellaceae</taxon>
        <taxon>Colletotrichum</taxon>
        <taxon>Colletotrichum acutatum species complex</taxon>
    </lineage>
</organism>
<keyword evidence="3" id="KW-1185">Reference proteome</keyword>
<dbReference type="AlphaFoldDB" id="A0A135S5T7"/>
<feature type="non-terminal residue" evidence="2">
    <location>
        <position position="1"/>
    </location>
</feature>
<evidence type="ECO:0000313" key="3">
    <source>
        <dbReference type="Proteomes" id="UP000070121"/>
    </source>
</evidence>
<evidence type="ECO:0000256" key="1">
    <source>
        <dbReference type="SAM" id="MobiDB-lite"/>
    </source>
</evidence>
<dbReference type="EMBL" id="JFFI01002513">
    <property type="protein sequence ID" value="KXH31285.1"/>
    <property type="molecule type" value="Genomic_DNA"/>
</dbReference>
<proteinExistence type="predicted"/>
<protein>
    <submittedName>
        <fullName evidence="2">TAM domain methyltransferase</fullName>
    </submittedName>
</protein>
<comment type="caution">
    <text evidence="2">The sequence shown here is derived from an EMBL/GenBank/DDBJ whole genome shotgun (WGS) entry which is preliminary data.</text>
</comment>
<feature type="compositionally biased region" description="Low complexity" evidence="1">
    <location>
        <begin position="89"/>
        <end position="105"/>
    </location>
</feature>
<feature type="region of interest" description="Disordered" evidence="1">
    <location>
        <begin position="187"/>
        <end position="242"/>
    </location>
</feature>
<keyword evidence="2" id="KW-0489">Methyltransferase</keyword>
<evidence type="ECO:0000313" key="2">
    <source>
        <dbReference type="EMBL" id="KXH31285.1"/>
    </source>
</evidence>
<dbReference type="STRING" id="1209931.A0A135S5T7"/>
<accession>A0A135S5T7</accession>
<gene>
    <name evidence="2" type="ORF">CSAL01_12383</name>
</gene>
<sequence length="242" mass="26199">LTPKAPPELPSINAPHATKSSPDPTPRDANTSATAANILNTNTRRSHPAAAAAAAAVAPSTPIPADDHVTPAPDLTPDPISPGPDDGYASGTESSSSRASTSLASHVRDYSFEKRRWFHRYKEGQYHFPNDDDEQEARGNEAYHGLGDEYPEAEIIGVDLSPIQPEFVPPNVRFMVDDAEMEWVYPDNHFDLRPPPQHGPPPSRNGRSSSPKHIGKSSAVSMPQPSDHPESTYHTPPKQPSN</sequence>
<dbReference type="SUPFAM" id="SSF53335">
    <property type="entry name" value="S-adenosyl-L-methionine-dependent methyltransferases"/>
    <property type="match status" value="1"/>
</dbReference>
<dbReference type="Proteomes" id="UP000070121">
    <property type="component" value="Unassembled WGS sequence"/>
</dbReference>
<feature type="compositionally biased region" description="Low complexity" evidence="1">
    <location>
        <begin position="48"/>
        <end position="64"/>
    </location>
</feature>
<dbReference type="GO" id="GO:0032259">
    <property type="term" value="P:methylation"/>
    <property type="evidence" value="ECO:0007669"/>
    <property type="project" value="UniProtKB-KW"/>
</dbReference>